<dbReference type="InterPro" id="IPR029058">
    <property type="entry name" value="AB_hydrolase_fold"/>
</dbReference>
<evidence type="ECO:0000259" key="4">
    <source>
        <dbReference type="Pfam" id="PF22244"/>
    </source>
</evidence>
<dbReference type="Gene3D" id="3.40.50.1820">
    <property type="entry name" value="alpha/beta hydrolase"/>
    <property type="match status" value="1"/>
</dbReference>
<protein>
    <recommendedName>
        <fullName evidence="4">4-O-methyl-glucuronoyl methylesterase-like domain-containing protein</fullName>
    </recommendedName>
</protein>
<sequence length="392" mass="43923">MVSTLNILLLWWASCAQSDQAFDLPELLVAESGEVIDTVQEWQSQRRPEVIELFRENVYGCNPIDKPHNLKFEVKEINPEAMSGKATLKLVDISYGGPGGNGCIHLAVFLPNDRPSPAPGFLLICNRPREENIDPTRVTKSPFWPTEEIVDRGYVAATFHIEDVDPDEHDQFKNGVHGIFDPLDSPRGPDAWGSIAAWAWGASRCMDYFEADNDIDHTKMAVVGHSRGGKTALWCGATDERFALVISNESGCTGAALARRKSGEDIQAINNRFPHWFCENYKKYDGKEDELPIDQHMLLALMAPRLVYVSSATEDKWADPLGEFLSCVYAEPVFDLYGVKGLGTSTMPAANSPLHEGQIGYHLRRGSHDLTRYDWNCFMDFADKHWETATRT</sequence>
<reference evidence="5 6" key="1">
    <citation type="submission" date="2019-02" db="EMBL/GenBank/DDBJ databases">
        <title>Deep-cultivation of Planctomycetes and their phenomic and genomic characterization uncovers novel biology.</title>
        <authorList>
            <person name="Wiegand S."/>
            <person name="Jogler M."/>
            <person name="Boedeker C."/>
            <person name="Pinto D."/>
            <person name="Vollmers J."/>
            <person name="Rivas-Marin E."/>
            <person name="Kohn T."/>
            <person name="Peeters S.H."/>
            <person name="Heuer A."/>
            <person name="Rast P."/>
            <person name="Oberbeckmann S."/>
            <person name="Bunk B."/>
            <person name="Jeske O."/>
            <person name="Meyerdierks A."/>
            <person name="Storesund J.E."/>
            <person name="Kallscheuer N."/>
            <person name="Luecker S."/>
            <person name="Lage O.M."/>
            <person name="Pohl T."/>
            <person name="Merkel B.J."/>
            <person name="Hornburger P."/>
            <person name="Mueller R.-W."/>
            <person name="Bruemmer F."/>
            <person name="Labrenz M."/>
            <person name="Spormann A.M."/>
            <person name="Op Den Camp H."/>
            <person name="Overmann J."/>
            <person name="Amann R."/>
            <person name="Jetten M.S.M."/>
            <person name="Mascher T."/>
            <person name="Medema M.H."/>
            <person name="Devos D.P."/>
            <person name="Kaster A.-K."/>
            <person name="Ovreas L."/>
            <person name="Rohde M."/>
            <person name="Galperin M.Y."/>
            <person name="Jogler C."/>
        </authorList>
    </citation>
    <scope>NUCLEOTIDE SEQUENCE [LARGE SCALE GENOMIC DNA]</scope>
    <source>
        <strain evidence="5 6">Pla144</strain>
    </source>
</reference>
<dbReference type="GO" id="GO:0052689">
    <property type="term" value="F:carboxylic ester hydrolase activity"/>
    <property type="evidence" value="ECO:0007669"/>
    <property type="project" value="UniProtKB-KW"/>
</dbReference>
<dbReference type="OrthoDB" id="9809261at2"/>
<dbReference type="Pfam" id="PF22244">
    <property type="entry name" value="GCE_fung"/>
    <property type="match status" value="1"/>
</dbReference>
<evidence type="ECO:0000256" key="1">
    <source>
        <dbReference type="ARBA" id="ARBA00022487"/>
    </source>
</evidence>
<dbReference type="AlphaFoldDB" id="A0A5C6CK63"/>
<dbReference type="EMBL" id="SJPS01000006">
    <property type="protein sequence ID" value="TWU23691.1"/>
    <property type="molecule type" value="Genomic_DNA"/>
</dbReference>
<keyword evidence="3" id="KW-0378">Hydrolase</keyword>
<evidence type="ECO:0000256" key="2">
    <source>
        <dbReference type="ARBA" id="ARBA00022729"/>
    </source>
</evidence>
<evidence type="ECO:0000313" key="5">
    <source>
        <dbReference type="EMBL" id="TWU23691.1"/>
    </source>
</evidence>
<name>A0A5C6CK63_9BACT</name>
<organism evidence="5 6">
    <name type="scientific">Bythopirellula polymerisocia</name>
    <dbReference type="NCBI Taxonomy" id="2528003"/>
    <lineage>
        <taxon>Bacteria</taxon>
        <taxon>Pseudomonadati</taxon>
        <taxon>Planctomycetota</taxon>
        <taxon>Planctomycetia</taxon>
        <taxon>Pirellulales</taxon>
        <taxon>Lacipirellulaceae</taxon>
        <taxon>Bythopirellula</taxon>
    </lineage>
</organism>
<comment type="caution">
    <text evidence="5">The sequence shown here is derived from an EMBL/GenBank/DDBJ whole genome shotgun (WGS) entry which is preliminary data.</text>
</comment>
<gene>
    <name evidence="5" type="ORF">Pla144_38660</name>
</gene>
<dbReference type="InterPro" id="IPR054579">
    <property type="entry name" value="GCE-like_dom"/>
</dbReference>
<dbReference type="SUPFAM" id="SSF53474">
    <property type="entry name" value="alpha/beta-Hydrolases"/>
    <property type="match status" value="1"/>
</dbReference>
<evidence type="ECO:0000313" key="6">
    <source>
        <dbReference type="Proteomes" id="UP000318437"/>
    </source>
</evidence>
<accession>A0A5C6CK63</accession>
<feature type="domain" description="4-O-methyl-glucuronoyl methylesterase-like" evidence="4">
    <location>
        <begin position="191"/>
        <end position="338"/>
    </location>
</feature>
<keyword evidence="1" id="KW-0719">Serine esterase</keyword>
<keyword evidence="2" id="KW-0732">Signal</keyword>
<dbReference type="Proteomes" id="UP000318437">
    <property type="component" value="Unassembled WGS sequence"/>
</dbReference>
<keyword evidence="6" id="KW-1185">Reference proteome</keyword>
<proteinExistence type="predicted"/>
<dbReference type="RefSeq" id="WP_146452179.1">
    <property type="nucleotide sequence ID" value="NZ_SJPS01000006.1"/>
</dbReference>
<evidence type="ECO:0000256" key="3">
    <source>
        <dbReference type="ARBA" id="ARBA00022801"/>
    </source>
</evidence>